<accession>A0A484TRL3</accession>
<dbReference type="EMBL" id="CAADID010000025">
    <property type="protein sequence ID" value="VFR77568.1"/>
    <property type="molecule type" value="Genomic_DNA"/>
</dbReference>
<evidence type="ECO:0000313" key="2">
    <source>
        <dbReference type="EMBL" id="VFR77568.1"/>
    </source>
</evidence>
<evidence type="ECO:0000313" key="1">
    <source>
        <dbReference type="EMBL" id="VFR45206.1"/>
    </source>
</evidence>
<reference evidence="2" key="1">
    <citation type="submission" date="2019-03" db="EMBL/GenBank/DDBJ databases">
        <authorList>
            <person name="Danneels B."/>
        </authorList>
    </citation>
    <scope>NUCLEOTIDE SEQUENCE</scope>
</reference>
<name>A0A484TRL3_9ZZZZ</name>
<dbReference type="AlphaFoldDB" id="A0A484TRL3"/>
<protein>
    <submittedName>
        <fullName evidence="2">Uncharacterized protein</fullName>
    </submittedName>
</protein>
<organism evidence="2">
    <name type="scientific">plant metagenome</name>
    <dbReference type="NCBI Taxonomy" id="1297885"/>
    <lineage>
        <taxon>unclassified sequences</taxon>
        <taxon>metagenomes</taxon>
        <taxon>organismal metagenomes</taxon>
    </lineage>
</organism>
<gene>
    <name evidence="1" type="ORF">ANT2_0792</name>
    <name evidence="2" type="ORF">ANT3_0794</name>
</gene>
<proteinExistence type="predicted"/>
<sequence>MLLLMFALYGFLGYRATKKLSGFASLAEQVFQAFGWHDPRNINLRKTSRAKRGEKEQADYGYFFFRY</sequence>
<dbReference type="EMBL" id="CAADIG010000018">
    <property type="protein sequence ID" value="VFR45206.1"/>
    <property type="molecule type" value="Genomic_DNA"/>
</dbReference>